<evidence type="ECO:0000313" key="6">
    <source>
        <dbReference type="EnsemblPlants" id="OBART03G04160.1"/>
    </source>
</evidence>
<reference evidence="6" key="2">
    <citation type="submission" date="2015-03" db="UniProtKB">
        <authorList>
            <consortium name="EnsemblPlants"/>
        </authorList>
    </citation>
    <scope>IDENTIFICATION</scope>
</reference>
<feature type="domain" description="FAD-binding" evidence="5">
    <location>
        <begin position="16"/>
        <end position="85"/>
    </location>
</feature>
<dbReference type="Proteomes" id="UP000026960">
    <property type="component" value="Chromosome 3"/>
</dbReference>
<keyword evidence="7" id="KW-1185">Reference proteome</keyword>
<feature type="domain" description="FAD-binding" evidence="5">
    <location>
        <begin position="1616"/>
        <end position="1937"/>
    </location>
</feature>
<dbReference type="PANTHER" id="PTHR45934:SF4">
    <property type="entry name" value="OS03G0155000 PROTEIN"/>
    <property type="match status" value="1"/>
</dbReference>
<evidence type="ECO:0000256" key="2">
    <source>
        <dbReference type="ARBA" id="ARBA00023033"/>
    </source>
</evidence>
<keyword evidence="4" id="KW-0812">Transmembrane</keyword>
<dbReference type="SUPFAM" id="SSF51905">
    <property type="entry name" value="FAD/NAD(P)-binding domain"/>
    <property type="match status" value="5"/>
</dbReference>
<protein>
    <recommendedName>
        <fullName evidence="5">FAD-binding domain-containing protein</fullName>
    </recommendedName>
</protein>
<dbReference type="Gramene" id="OBART03G04160.1">
    <property type="protein sequence ID" value="OBART03G04160.1"/>
    <property type="gene ID" value="OBART03G04160"/>
</dbReference>
<comment type="similarity">
    <text evidence="3">Belongs to the 3-hydroxybenzoate 6-hydroxylase family.</text>
</comment>
<dbReference type="PANTHER" id="PTHR45934">
    <property type="entry name" value="FAD/NAD(P)-BINDING OXIDOREDUCTASE FAMILY PROTEIN"/>
    <property type="match status" value="1"/>
</dbReference>
<dbReference type="STRING" id="65489.A0A0D3FDY7"/>
<keyword evidence="4" id="KW-0472">Membrane</keyword>
<reference evidence="6" key="1">
    <citation type="journal article" date="2009" name="Rice">
        <title>De Novo Next Generation Sequencing of Plant Genomes.</title>
        <authorList>
            <person name="Rounsley S."/>
            <person name="Marri P.R."/>
            <person name="Yu Y."/>
            <person name="He R."/>
            <person name="Sisneros N."/>
            <person name="Goicoechea J.L."/>
            <person name="Lee S.J."/>
            <person name="Angelova A."/>
            <person name="Kudrna D."/>
            <person name="Luo M."/>
            <person name="Affourtit J."/>
            <person name="Desany B."/>
            <person name="Knight J."/>
            <person name="Niazi F."/>
            <person name="Egholm M."/>
            <person name="Wing R.A."/>
        </authorList>
    </citation>
    <scope>NUCLEOTIDE SEQUENCE [LARGE SCALE GENOMIC DNA]</scope>
    <source>
        <strain evidence="6">cv. IRGC 105608</strain>
    </source>
</reference>
<dbReference type="GO" id="GO:0071949">
    <property type="term" value="F:FAD binding"/>
    <property type="evidence" value="ECO:0007669"/>
    <property type="project" value="InterPro"/>
</dbReference>
<dbReference type="Gene3D" id="3.50.50.60">
    <property type="entry name" value="FAD/NAD(P)-binding domain"/>
    <property type="match status" value="5"/>
</dbReference>
<sequence>MAPTVLQQKEAGEEDVVVVVVGAGIAGLAVALGLHRKGVKCRVLESSPELRASGFAIATWRNALQALDALGVGDKIRKFHLHLQELQVFSSSTGEMSHTTSLNVQGKRGPNEMLCVRRDWLLRALEEELPNGTIRYSSKIVLIGYDGVNSVVAKWLGLPKPSYSGRLATRGLACYPGGHGFDPKFKMFFGHGFRLGVIPCNDTDVYWFFTWSPSEHDDDALAKKKQFVLTKLRSAEIPAEVMEVVERSEAKDVLTAPLRFRPPLSLLLASISKGNVCVAGDALHPMTPDLGQGGCAALEDGVVLARCLGDAILGGGGGGAESERIEAGLREYARIRRWRSAELIGTAYVVGFMQESSNAVISFLRDNWLAGALGAGEDAVVIVGAGIAGLAVALGLHRKGVKCTVLESSPELRASGFAIATWRNALQALDALGVGDKIRKCHLHLQELHVFSSSTGEMAHVTSLNEQGKRGPNEMLCVRRDWLLRALEEELPEGTIRYSSKIVEIEEDGDAKILHLADGAILRAKVVIGCDGVNSVVAKWLGLAKPSYSGRLATRGLACYPGGHGFDPKFKMFFGHGFRLGVIPCNDTDVYWFFTWSPSEHVSVIDTLSRMKKQFVLTKLRSAEIPAEVMEVVERSEAKDVLTAPLRFRPPLSLLLASISKGNVCVAGDALHPMTPDLGQGGCAALEDGVVLARCLGDAILGGGGGGAESERIEAGLREYARIRRWRSAELIGTAYVVGFMQESSNAVISFLRDNWLAGALHRSSMQQKEAGEEAVVVVGAGIAGLAVALGLHRKGVKCSVLESSPELRASGFAFATWTNAWQALDNLGVGDKIRKLHLHLQELHVFSSSTGEITRRADLTVQGKRGPNELRCVRRDWLLRALEEELPKGTIRYSSKIVAIEEDGNAKIIHLADGAILRAKVLIGCDGVNSVVAKWLGLTKPSSSGRLATRGLAHYPDGHGLDPRFKMFVGHGFRAGVIPCNETDAYWFFTWSPSEHESNGVEESAEKMKQFVLTKLRSSKIPTEVLEVVERSNINDVVASPLRFRPPLSLLLASISKGNACVAGDALHPMTPDLGQGGCAALEDGVALARCLGDALLGDGAEHDPGYERIEASLREYARIRRWRSVELVGTAYVVGIVQQSNNAVISFLRDKWLAGVLAGRLLKMADYDSKSVCIRTKPFASMQQEQADGREIVIAGAGLAGLAVALGLHRKGLRSVVLESSPTLRTSGLAFITWTNAFRALDALGVGDKMRSQHQQIQRLNVMSSATGEIVQEIDLRAQGKRGTHEARCVSRTALLLALEEELPRGTIRYSSKIVSIEEDGNAKILHLSDGSTLRAKVLIGCDGINSVVARWLGLAKPSDSGRTATRGRAKYPDGHGFEPRFLQLVGQGFRAGMVPCNDTDVYWFFTWSPSPDDKDVDKSSAAMKQFVLTKLRSTNVPPQVLEAVERSEMNDVLAAPLRFRSPLSLPFASISKGNVCVAGDALHPTTPDLAQGACTALEDAVVLARCLGEALLLRTGDCAAEESHRVVEAALRRYADARRWRSAQLTGASYAVGFVQQSDHPAVGFLRDKLLSGVLAKTLLMMPDYDCGTLSSSATPTAGGVSRTMEGSGVEGIVIAGAGLAGLATALGLHRKGVRSLVLESSATLRASGFAFTTWTNAFRALDALGVGDKIREHHLLYERLLAFSASTGEPAAKLSLKMQGKSGPHEIRCVKRNFLLETLENELPEGTIRFSSKIVSIEEDGNVKLLHLSDGSTIRAKVLIGCDGVNSVVAKWLGLPKPILSGRSATRGLAEYPAGHGFGPEILQFIGQGFRSGVLPCSDTSVYWNYTWYPSPDDGDAEESVAKMRSYVVAKLRAARIPAEALDVIERSEMSDVVSSPLRFRSPLALVRGSISRGNVCVAGDAFHPTTPELGQGGCAALEDGVVLARCLSEAFLADGAEHDPGYEAITAALEKYAEERRWRGIRLITAAYVVGFIQQSTNPVIKFLREKFLSGLLAKTMIAMADYDCGKL</sequence>
<dbReference type="eggNOG" id="KOG2614">
    <property type="taxonomic scope" value="Eukaryota"/>
</dbReference>
<feature type="domain" description="FAD-binding" evidence="5">
    <location>
        <begin position="1193"/>
        <end position="1514"/>
    </location>
</feature>
<keyword evidence="1" id="KW-0560">Oxidoreductase</keyword>
<keyword evidence="4" id="KW-1133">Transmembrane helix</keyword>
<feature type="transmembrane region" description="Helical" evidence="4">
    <location>
        <begin position="16"/>
        <end position="34"/>
    </location>
</feature>
<dbReference type="Pfam" id="PF01494">
    <property type="entry name" value="FAD_binding_3"/>
    <property type="match status" value="6"/>
</dbReference>
<feature type="domain" description="FAD-binding" evidence="5">
    <location>
        <begin position="142"/>
        <end position="316"/>
    </location>
</feature>
<dbReference type="PRINTS" id="PR00420">
    <property type="entry name" value="RNGMNOXGNASE"/>
</dbReference>
<evidence type="ECO:0000313" key="7">
    <source>
        <dbReference type="Proteomes" id="UP000026960"/>
    </source>
</evidence>
<dbReference type="HOGENOM" id="CLU_001810_0_0_1"/>
<dbReference type="GO" id="GO:0004497">
    <property type="term" value="F:monooxygenase activity"/>
    <property type="evidence" value="ECO:0007669"/>
    <property type="project" value="UniProtKB-KW"/>
</dbReference>
<evidence type="ECO:0000259" key="5">
    <source>
        <dbReference type="Pfam" id="PF01494"/>
    </source>
</evidence>
<feature type="domain" description="FAD-binding" evidence="5">
    <location>
        <begin position="775"/>
        <end position="1103"/>
    </location>
</feature>
<evidence type="ECO:0000256" key="3">
    <source>
        <dbReference type="ARBA" id="ARBA00024018"/>
    </source>
</evidence>
<proteinExistence type="inferred from homology"/>
<dbReference type="EnsemblPlants" id="OBART03G04160.1">
    <property type="protein sequence ID" value="OBART03G04160.1"/>
    <property type="gene ID" value="OBART03G04160"/>
</dbReference>
<evidence type="ECO:0000256" key="4">
    <source>
        <dbReference type="SAM" id="Phobius"/>
    </source>
</evidence>
<dbReference type="InterPro" id="IPR044560">
    <property type="entry name" value="MOase"/>
</dbReference>
<feature type="domain" description="FAD-binding" evidence="5">
    <location>
        <begin position="379"/>
        <end position="704"/>
    </location>
</feature>
<dbReference type="InterPro" id="IPR036188">
    <property type="entry name" value="FAD/NAD-bd_sf"/>
</dbReference>
<organism evidence="6">
    <name type="scientific">Oryza barthii</name>
    <dbReference type="NCBI Taxonomy" id="65489"/>
    <lineage>
        <taxon>Eukaryota</taxon>
        <taxon>Viridiplantae</taxon>
        <taxon>Streptophyta</taxon>
        <taxon>Embryophyta</taxon>
        <taxon>Tracheophyta</taxon>
        <taxon>Spermatophyta</taxon>
        <taxon>Magnoliopsida</taxon>
        <taxon>Liliopsida</taxon>
        <taxon>Poales</taxon>
        <taxon>Poaceae</taxon>
        <taxon>BOP clade</taxon>
        <taxon>Oryzoideae</taxon>
        <taxon>Oryzeae</taxon>
        <taxon>Oryzinae</taxon>
        <taxon>Oryza</taxon>
    </lineage>
</organism>
<name>A0A0D3FDY7_9ORYZ</name>
<dbReference type="PaxDb" id="65489-OBART03G04160.1"/>
<accession>A0A0D3FDY7</accession>
<keyword evidence="2" id="KW-0503">Monooxygenase</keyword>
<dbReference type="InterPro" id="IPR002938">
    <property type="entry name" value="FAD-bd"/>
</dbReference>
<evidence type="ECO:0000256" key="1">
    <source>
        <dbReference type="ARBA" id="ARBA00023002"/>
    </source>
</evidence>